<name>A0A1U7CNY6_9BACT</name>
<keyword evidence="3" id="KW-1185">Reference proteome</keyword>
<dbReference type="InterPro" id="IPR016181">
    <property type="entry name" value="Acyl_CoA_acyltransferase"/>
</dbReference>
<dbReference type="InterPro" id="IPR000182">
    <property type="entry name" value="GNAT_dom"/>
</dbReference>
<protein>
    <recommendedName>
        <fullName evidence="1">N-acetyltransferase domain-containing protein</fullName>
    </recommendedName>
</protein>
<dbReference type="STRING" id="1387353.BSF38_02093"/>
<evidence type="ECO:0000313" key="3">
    <source>
        <dbReference type="Proteomes" id="UP000186309"/>
    </source>
</evidence>
<accession>A0A1U7CNY6</accession>
<sequence>MSVAIVGWKGERVRLTPLDRSLHLENALRWLNDPVVTAALKFHFGFTRKQEEAFFDRAELPGDRDFHWAILDESETHIGFIGLHGVHWTNRCALGGLMLGEQSA</sequence>
<dbReference type="Gene3D" id="3.40.630.30">
    <property type="match status" value="1"/>
</dbReference>
<dbReference type="OrthoDB" id="3976at2"/>
<gene>
    <name evidence="2" type="ORF">BSF38_02093</name>
</gene>
<proteinExistence type="predicted"/>
<evidence type="ECO:0000313" key="2">
    <source>
        <dbReference type="EMBL" id="APW60616.1"/>
    </source>
</evidence>
<dbReference type="SUPFAM" id="SSF55729">
    <property type="entry name" value="Acyl-CoA N-acyltransferases (Nat)"/>
    <property type="match status" value="1"/>
</dbReference>
<evidence type="ECO:0000259" key="1">
    <source>
        <dbReference type="Pfam" id="PF13302"/>
    </source>
</evidence>
<reference evidence="3" key="1">
    <citation type="submission" date="2016-12" db="EMBL/GenBank/DDBJ databases">
        <title>Comparative genomics of four Isosphaeraceae planctomycetes: a common pool of plasmids and glycoside hydrolase genes.</title>
        <authorList>
            <person name="Ivanova A."/>
        </authorList>
    </citation>
    <scope>NUCLEOTIDE SEQUENCE [LARGE SCALE GENOMIC DNA]</scope>
    <source>
        <strain evidence="3">PX4</strain>
    </source>
</reference>
<dbReference type="Proteomes" id="UP000186309">
    <property type="component" value="Chromosome"/>
</dbReference>
<organism evidence="2 3">
    <name type="scientific">Paludisphaera borealis</name>
    <dbReference type="NCBI Taxonomy" id="1387353"/>
    <lineage>
        <taxon>Bacteria</taxon>
        <taxon>Pseudomonadati</taxon>
        <taxon>Planctomycetota</taxon>
        <taxon>Planctomycetia</taxon>
        <taxon>Isosphaerales</taxon>
        <taxon>Isosphaeraceae</taxon>
        <taxon>Paludisphaera</taxon>
    </lineage>
</organism>
<dbReference type="EMBL" id="CP019082">
    <property type="protein sequence ID" value="APW60616.1"/>
    <property type="molecule type" value="Genomic_DNA"/>
</dbReference>
<dbReference type="GO" id="GO:0016747">
    <property type="term" value="F:acyltransferase activity, transferring groups other than amino-acyl groups"/>
    <property type="evidence" value="ECO:0007669"/>
    <property type="project" value="InterPro"/>
</dbReference>
<dbReference type="KEGG" id="pbor:BSF38_02093"/>
<feature type="domain" description="N-acetyltransferase" evidence="1">
    <location>
        <begin position="12"/>
        <end position="100"/>
    </location>
</feature>
<dbReference type="Pfam" id="PF13302">
    <property type="entry name" value="Acetyltransf_3"/>
    <property type="match status" value="1"/>
</dbReference>
<dbReference type="AlphaFoldDB" id="A0A1U7CNY6"/>